<dbReference type="Gene3D" id="3.30.710.10">
    <property type="entry name" value="Potassium Channel Kv1.1, Chain A"/>
    <property type="match status" value="1"/>
</dbReference>
<dbReference type="PROSITE" id="PS50097">
    <property type="entry name" value="BTB"/>
    <property type="match status" value="1"/>
</dbReference>
<gene>
    <name evidence="3" type="ORF">M409DRAFT_57802</name>
</gene>
<dbReference type="PANTHER" id="PTHR47843">
    <property type="entry name" value="BTB DOMAIN-CONTAINING PROTEIN-RELATED"/>
    <property type="match status" value="1"/>
</dbReference>
<keyword evidence="4" id="KW-1185">Reference proteome</keyword>
<dbReference type="InterPro" id="IPR011333">
    <property type="entry name" value="SKP1/BTB/POZ_sf"/>
</dbReference>
<feature type="region of interest" description="Disordered" evidence="1">
    <location>
        <begin position="1"/>
        <end position="20"/>
    </location>
</feature>
<dbReference type="SUPFAM" id="SSF54695">
    <property type="entry name" value="POZ domain"/>
    <property type="match status" value="1"/>
</dbReference>
<organism evidence="3 4">
    <name type="scientific">Zasmidium cellare ATCC 36951</name>
    <dbReference type="NCBI Taxonomy" id="1080233"/>
    <lineage>
        <taxon>Eukaryota</taxon>
        <taxon>Fungi</taxon>
        <taxon>Dikarya</taxon>
        <taxon>Ascomycota</taxon>
        <taxon>Pezizomycotina</taxon>
        <taxon>Dothideomycetes</taxon>
        <taxon>Dothideomycetidae</taxon>
        <taxon>Mycosphaerellales</taxon>
        <taxon>Mycosphaerellaceae</taxon>
        <taxon>Zasmidium</taxon>
    </lineage>
</organism>
<dbReference type="Pfam" id="PF00651">
    <property type="entry name" value="BTB"/>
    <property type="match status" value="1"/>
</dbReference>
<dbReference type="InterPro" id="IPR000210">
    <property type="entry name" value="BTB/POZ_dom"/>
</dbReference>
<dbReference type="EMBL" id="ML993610">
    <property type="protein sequence ID" value="KAF2163135.1"/>
    <property type="molecule type" value="Genomic_DNA"/>
</dbReference>
<dbReference type="RefSeq" id="XP_033664024.1">
    <property type="nucleotide sequence ID" value="XM_033813732.1"/>
</dbReference>
<sequence>MAPKIKQESPGPPPKRSKHNYADTCKVIVGSRKDEFVMHTAFATAKSSFFKSTISQDWKEGKEKTVRLPQHEAGTFHVFVHWIYSGSLDFSIVDNTGAHDPPSYLNCGRVWALAHYLGAPQLQNQVIDRIIHKVARGDTRNVALSSLKHIWQITPPGSTIRQLLTNCVASENRAYNGVGEAEELPEEILLEATRQHLYGASKNVPTMEHRCNYHEHDEGEPRCE</sequence>
<name>A0A6A6C7W8_ZASCE</name>
<accession>A0A6A6C7W8</accession>
<dbReference type="GeneID" id="54567004"/>
<feature type="domain" description="BTB" evidence="2">
    <location>
        <begin position="25"/>
        <end position="92"/>
    </location>
</feature>
<dbReference type="CDD" id="cd18186">
    <property type="entry name" value="BTB_POZ_ZBTB_KLHL-like"/>
    <property type="match status" value="1"/>
</dbReference>
<proteinExistence type="predicted"/>
<evidence type="ECO:0000259" key="2">
    <source>
        <dbReference type="PROSITE" id="PS50097"/>
    </source>
</evidence>
<dbReference type="Proteomes" id="UP000799537">
    <property type="component" value="Unassembled WGS sequence"/>
</dbReference>
<evidence type="ECO:0000313" key="4">
    <source>
        <dbReference type="Proteomes" id="UP000799537"/>
    </source>
</evidence>
<dbReference type="AlphaFoldDB" id="A0A6A6C7W8"/>
<dbReference type="OrthoDB" id="3640545at2759"/>
<reference evidence="3" key="1">
    <citation type="journal article" date="2020" name="Stud. Mycol.">
        <title>101 Dothideomycetes genomes: a test case for predicting lifestyles and emergence of pathogens.</title>
        <authorList>
            <person name="Haridas S."/>
            <person name="Albert R."/>
            <person name="Binder M."/>
            <person name="Bloem J."/>
            <person name="Labutti K."/>
            <person name="Salamov A."/>
            <person name="Andreopoulos B."/>
            <person name="Baker S."/>
            <person name="Barry K."/>
            <person name="Bills G."/>
            <person name="Bluhm B."/>
            <person name="Cannon C."/>
            <person name="Castanera R."/>
            <person name="Culley D."/>
            <person name="Daum C."/>
            <person name="Ezra D."/>
            <person name="Gonzalez J."/>
            <person name="Henrissat B."/>
            <person name="Kuo A."/>
            <person name="Liang C."/>
            <person name="Lipzen A."/>
            <person name="Lutzoni F."/>
            <person name="Magnuson J."/>
            <person name="Mondo S."/>
            <person name="Nolan M."/>
            <person name="Ohm R."/>
            <person name="Pangilinan J."/>
            <person name="Park H.-J."/>
            <person name="Ramirez L."/>
            <person name="Alfaro M."/>
            <person name="Sun H."/>
            <person name="Tritt A."/>
            <person name="Yoshinaga Y."/>
            <person name="Zwiers L.-H."/>
            <person name="Turgeon B."/>
            <person name="Goodwin S."/>
            <person name="Spatafora J."/>
            <person name="Crous P."/>
            <person name="Grigoriev I."/>
        </authorList>
    </citation>
    <scope>NUCLEOTIDE SEQUENCE</scope>
    <source>
        <strain evidence="3">ATCC 36951</strain>
    </source>
</reference>
<protein>
    <recommendedName>
        <fullName evidence="2">BTB domain-containing protein</fullName>
    </recommendedName>
</protein>
<evidence type="ECO:0000313" key="3">
    <source>
        <dbReference type="EMBL" id="KAF2163135.1"/>
    </source>
</evidence>
<dbReference type="PANTHER" id="PTHR47843:SF2">
    <property type="entry name" value="BTB DOMAIN-CONTAINING PROTEIN"/>
    <property type="match status" value="1"/>
</dbReference>
<evidence type="ECO:0000256" key="1">
    <source>
        <dbReference type="SAM" id="MobiDB-lite"/>
    </source>
</evidence>